<reference evidence="2" key="1">
    <citation type="submission" date="2016-06" db="UniProtKB">
        <authorList>
            <consortium name="WormBaseParasite"/>
        </authorList>
    </citation>
    <scope>IDENTIFICATION</scope>
</reference>
<dbReference type="SUPFAM" id="SSF52540">
    <property type="entry name" value="P-loop containing nucleoside triphosphate hydrolases"/>
    <property type="match status" value="1"/>
</dbReference>
<dbReference type="WBParaSite" id="TCNE_0001972301-mRNA-1">
    <property type="protein sequence ID" value="TCNE_0001972301-mRNA-1"/>
    <property type="gene ID" value="TCNE_0001972301"/>
</dbReference>
<sequence>LLKHEDEKAEVEVSIRRLSKREVICLIQVCHPDTGGAEEDKKFVKSALGNLIKEVMYEEGEYFAKYHRIKFIETSAVTGENVQEAFTMVAREINARIESGALRLVDGWEGIKCGMSRSKSISLSDVSESPAPSSCSC</sequence>
<name>A0A183VG49_TOXCA</name>
<dbReference type="PROSITE" id="PS51419">
    <property type="entry name" value="RAB"/>
    <property type="match status" value="1"/>
</dbReference>
<dbReference type="SMART" id="SM00175">
    <property type="entry name" value="RAB"/>
    <property type="match status" value="1"/>
</dbReference>
<evidence type="ECO:0000313" key="2">
    <source>
        <dbReference type="WBParaSite" id="TCNE_0001972301-mRNA-1"/>
    </source>
</evidence>
<dbReference type="InterPro" id="IPR027417">
    <property type="entry name" value="P-loop_NTPase"/>
</dbReference>
<organism evidence="1 2">
    <name type="scientific">Toxocara canis</name>
    <name type="common">Canine roundworm</name>
    <dbReference type="NCBI Taxonomy" id="6265"/>
    <lineage>
        <taxon>Eukaryota</taxon>
        <taxon>Metazoa</taxon>
        <taxon>Ecdysozoa</taxon>
        <taxon>Nematoda</taxon>
        <taxon>Chromadorea</taxon>
        <taxon>Rhabditida</taxon>
        <taxon>Spirurina</taxon>
        <taxon>Ascaridomorpha</taxon>
        <taxon>Ascaridoidea</taxon>
        <taxon>Toxocaridae</taxon>
        <taxon>Toxocara</taxon>
    </lineage>
</organism>
<accession>A0A183VG49</accession>
<dbReference type="GO" id="GO:0003924">
    <property type="term" value="F:GTPase activity"/>
    <property type="evidence" value="ECO:0007669"/>
    <property type="project" value="InterPro"/>
</dbReference>
<dbReference type="Proteomes" id="UP000050794">
    <property type="component" value="Unassembled WGS sequence"/>
</dbReference>
<dbReference type="Gene3D" id="3.40.50.300">
    <property type="entry name" value="P-loop containing nucleotide triphosphate hydrolases"/>
    <property type="match status" value="1"/>
</dbReference>
<dbReference type="GO" id="GO:0005525">
    <property type="term" value="F:GTP binding"/>
    <property type="evidence" value="ECO:0007669"/>
    <property type="project" value="InterPro"/>
</dbReference>
<evidence type="ECO:0000313" key="1">
    <source>
        <dbReference type="Proteomes" id="UP000050794"/>
    </source>
</evidence>
<keyword evidence="1" id="KW-1185">Reference proteome</keyword>
<proteinExistence type="predicted"/>
<protein>
    <submittedName>
        <fullName evidence="2">Ras-related protein Rab-21</fullName>
    </submittedName>
</protein>
<dbReference type="InterPro" id="IPR001806">
    <property type="entry name" value="Small_GTPase"/>
</dbReference>
<dbReference type="AlphaFoldDB" id="A0A183VG49"/>
<dbReference type="Pfam" id="PF00071">
    <property type="entry name" value="Ras"/>
    <property type="match status" value="1"/>
</dbReference>